<comment type="caution">
    <text evidence="8">The sequence shown here is derived from an EMBL/GenBank/DDBJ whole genome shotgun (WGS) entry which is preliminary data.</text>
</comment>
<keyword evidence="4 7" id="KW-0686">Riboflavin biosynthesis</keyword>
<comment type="caution">
    <text evidence="7">Lacks conserved residue(s) required for the propagation of feature annotation.</text>
</comment>
<feature type="binding site" evidence="7">
    <location>
        <position position="131"/>
    </location>
    <ligand>
        <name>(2S)-2-hydroxy-3-oxobutyl phosphate</name>
        <dbReference type="ChEBI" id="CHEBI:58830"/>
    </ligand>
</feature>
<feature type="binding site" evidence="7">
    <location>
        <begin position="84"/>
        <end position="86"/>
    </location>
    <ligand>
        <name>5-amino-6-(D-ribitylamino)uracil</name>
        <dbReference type="ChEBI" id="CHEBI:15934"/>
    </ligand>
</feature>
<evidence type="ECO:0000256" key="5">
    <source>
        <dbReference type="ARBA" id="ARBA00022679"/>
    </source>
</evidence>
<dbReference type="Pfam" id="PF00885">
    <property type="entry name" value="DMRL_synthase"/>
    <property type="match status" value="1"/>
</dbReference>
<dbReference type="SUPFAM" id="SSF52121">
    <property type="entry name" value="Lumazine synthase"/>
    <property type="match status" value="1"/>
</dbReference>
<feature type="active site" description="Proton donor" evidence="7">
    <location>
        <position position="92"/>
    </location>
</feature>
<feature type="binding site" evidence="7">
    <location>
        <begin position="60"/>
        <end position="62"/>
    </location>
    <ligand>
        <name>5-amino-6-(D-ribitylamino)uracil</name>
        <dbReference type="ChEBI" id="CHEBI:15934"/>
    </ligand>
</feature>
<evidence type="ECO:0000256" key="2">
    <source>
        <dbReference type="ARBA" id="ARBA00007424"/>
    </source>
</evidence>
<dbReference type="InterPro" id="IPR002180">
    <property type="entry name" value="LS/RS"/>
</dbReference>
<comment type="similarity">
    <text evidence="2 7">Belongs to the DMRL synthase family.</text>
</comment>
<feature type="binding site" evidence="7">
    <location>
        <position position="117"/>
    </location>
    <ligand>
        <name>5-amino-6-(D-ribitylamino)uracil</name>
        <dbReference type="ChEBI" id="CHEBI:15934"/>
    </ligand>
</feature>
<evidence type="ECO:0000256" key="4">
    <source>
        <dbReference type="ARBA" id="ARBA00022619"/>
    </source>
</evidence>
<sequence>MNQTVSPSFPAGSAHRVRIAVICSSWHQDIVYRARDAALAEFERGGLPPGRVDLFDVPGAFEIPLCAKKLARSRRYDAIVACGLVVNGGIYRHEFVSAAVIDGLMRVQIDTEVPVLSAVLTPRDFHEHEDHLQFFSQHFVKKGTEVARACLATVALHRELDATAQA</sequence>
<accession>A0ABW0N9M4</accession>
<dbReference type="Proteomes" id="UP001596037">
    <property type="component" value="Unassembled WGS sequence"/>
</dbReference>
<name>A0ABW0N9M4_9BURK</name>
<dbReference type="NCBIfam" id="NF009084">
    <property type="entry name" value="PRK12419.1"/>
    <property type="match status" value="1"/>
</dbReference>
<dbReference type="EMBL" id="JBHSMF010000004">
    <property type="protein sequence ID" value="MFC5496971.1"/>
    <property type="molecule type" value="Genomic_DNA"/>
</dbReference>
<dbReference type="GO" id="GO:0000906">
    <property type="term" value="F:6,7-dimethyl-8-ribityllumazine synthase activity"/>
    <property type="evidence" value="ECO:0007669"/>
    <property type="project" value="UniProtKB-EC"/>
</dbReference>
<keyword evidence="9" id="KW-1185">Reference proteome</keyword>
<dbReference type="PANTHER" id="PTHR21058">
    <property type="entry name" value="6,7-DIMETHYL-8-RIBITYLLUMAZINE SYNTHASE DMRL SYNTHASE LUMAZINE SYNTHASE"/>
    <property type="match status" value="1"/>
</dbReference>
<evidence type="ECO:0000256" key="1">
    <source>
        <dbReference type="ARBA" id="ARBA00004917"/>
    </source>
</evidence>
<evidence type="ECO:0000256" key="7">
    <source>
        <dbReference type="HAMAP-Rule" id="MF_00178"/>
    </source>
</evidence>
<evidence type="ECO:0000256" key="6">
    <source>
        <dbReference type="ARBA" id="ARBA00048785"/>
    </source>
</evidence>
<organism evidence="8 9">
    <name type="scientific">Caenimonas terrae</name>
    <dbReference type="NCBI Taxonomy" id="696074"/>
    <lineage>
        <taxon>Bacteria</taxon>
        <taxon>Pseudomonadati</taxon>
        <taxon>Pseudomonadota</taxon>
        <taxon>Betaproteobacteria</taxon>
        <taxon>Burkholderiales</taxon>
        <taxon>Comamonadaceae</taxon>
        <taxon>Caenimonas</taxon>
    </lineage>
</organism>
<protein>
    <recommendedName>
        <fullName evidence="3 7">6,7-dimethyl-8-ribityllumazine synthase</fullName>
        <shortName evidence="7">DMRL synthase</shortName>
        <shortName evidence="7">LS</shortName>
        <shortName evidence="7">Lumazine synthase</shortName>
        <ecNumber evidence="3 7">2.5.1.78</ecNumber>
    </recommendedName>
</protein>
<evidence type="ECO:0000313" key="9">
    <source>
        <dbReference type="Proteomes" id="UP001596037"/>
    </source>
</evidence>
<dbReference type="Gene3D" id="3.40.50.960">
    <property type="entry name" value="Lumazine/riboflavin synthase"/>
    <property type="match status" value="1"/>
</dbReference>
<dbReference type="InterPro" id="IPR036467">
    <property type="entry name" value="LS/RS_sf"/>
</dbReference>
<dbReference type="EC" id="2.5.1.78" evidence="3 7"/>
<comment type="pathway">
    <text evidence="1 7">Cofactor biosynthesis; riboflavin biosynthesis; riboflavin from 2-hydroxy-3-oxobutyl phosphate and 5-amino-6-(D-ribitylamino)uracil: step 1/2.</text>
</comment>
<dbReference type="HAMAP" id="MF_00178">
    <property type="entry name" value="Lumazine_synth"/>
    <property type="match status" value="1"/>
</dbReference>
<reference evidence="9" key="1">
    <citation type="journal article" date="2019" name="Int. J. Syst. Evol. Microbiol.">
        <title>The Global Catalogue of Microorganisms (GCM) 10K type strain sequencing project: providing services to taxonomists for standard genome sequencing and annotation.</title>
        <authorList>
            <consortium name="The Broad Institute Genomics Platform"/>
            <consortium name="The Broad Institute Genome Sequencing Center for Infectious Disease"/>
            <person name="Wu L."/>
            <person name="Ma J."/>
        </authorList>
    </citation>
    <scope>NUCLEOTIDE SEQUENCE [LARGE SCALE GENOMIC DNA]</scope>
    <source>
        <strain evidence="9">CCUG 57401</strain>
    </source>
</reference>
<dbReference type="InterPro" id="IPR034964">
    <property type="entry name" value="LS"/>
</dbReference>
<feature type="binding site" evidence="7">
    <location>
        <position position="26"/>
    </location>
    <ligand>
        <name>5-amino-6-(D-ribitylamino)uracil</name>
        <dbReference type="ChEBI" id="CHEBI:15934"/>
    </ligand>
</feature>
<evidence type="ECO:0000313" key="8">
    <source>
        <dbReference type="EMBL" id="MFC5496971.1"/>
    </source>
</evidence>
<evidence type="ECO:0000256" key="3">
    <source>
        <dbReference type="ARBA" id="ARBA00012664"/>
    </source>
</evidence>
<comment type="catalytic activity">
    <reaction evidence="6 7">
        <text>(2S)-2-hydroxy-3-oxobutyl phosphate + 5-amino-6-(D-ribitylamino)uracil = 6,7-dimethyl-8-(1-D-ribityl)lumazine + phosphate + 2 H2O + H(+)</text>
        <dbReference type="Rhea" id="RHEA:26152"/>
        <dbReference type="ChEBI" id="CHEBI:15377"/>
        <dbReference type="ChEBI" id="CHEBI:15378"/>
        <dbReference type="ChEBI" id="CHEBI:15934"/>
        <dbReference type="ChEBI" id="CHEBI:43474"/>
        <dbReference type="ChEBI" id="CHEBI:58201"/>
        <dbReference type="ChEBI" id="CHEBI:58830"/>
        <dbReference type="EC" id="2.5.1.78"/>
    </reaction>
</comment>
<keyword evidence="5 7" id="KW-0808">Transferase</keyword>
<dbReference type="RefSeq" id="WP_376849005.1">
    <property type="nucleotide sequence ID" value="NZ_JBHSMF010000004.1"/>
</dbReference>
<dbReference type="PANTHER" id="PTHR21058:SF0">
    <property type="entry name" value="6,7-DIMETHYL-8-RIBITYLLUMAZINE SYNTHASE"/>
    <property type="match status" value="1"/>
</dbReference>
<comment type="function">
    <text evidence="7">Catalyzes the formation of 6,7-dimethyl-8-ribityllumazine by condensation of 5-amino-6-(D-ribitylamino)uracil with 3,4-dihydroxy-2-butanone 4-phosphate. This is the penultimate step in the biosynthesis of riboflavin.</text>
</comment>
<gene>
    <name evidence="7" type="primary">ribH</name>
    <name evidence="8" type="ORF">ACFPOE_05455</name>
</gene>
<proteinExistence type="inferred from homology"/>